<keyword evidence="1" id="KW-1133">Transmembrane helix</keyword>
<protein>
    <recommendedName>
        <fullName evidence="3">Zinc-finger domain-containing protein</fullName>
    </recommendedName>
</protein>
<reference evidence="2" key="1">
    <citation type="journal article" date="2020" name="mSystems">
        <title>Genome- and Community-Level Interaction Insights into Carbon Utilization and Element Cycling Functions of Hydrothermarchaeota in Hydrothermal Sediment.</title>
        <authorList>
            <person name="Zhou Z."/>
            <person name="Liu Y."/>
            <person name="Xu W."/>
            <person name="Pan J."/>
            <person name="Luo Z.H."/>
            <person name="Li M."/>
        </authorList>
    </citation>
    <scope>NUCLEOTIDE SEQUENCE [LARGE SCALE GENOMIC DNA]</scope>
    <source>
        <strain evidence="2">SpSt-961</strain>
    </source>
</reference>
<proteinExistence type="predicted"/>
<dbReference type="AlphaFoldDB" id="A0A7V3VUX9"/>
<feature type="transmembrane region" description="Helical" evidence="1">
    <location>
        <begin position="83"/>
        <end position="106"/>
    </location>
</feature>
<evidence type="ECO:0000256" key="1">
    <source>
        <dbReference type="SAM" id="Phobius"/>
    </source>
</evidence>
<keyword evidence="1" id="KW-0472">Membrane</keyword>
<evidence type="ECO:0008006" key="3">
    <source>
        <dbReference type="Google" id="ProtNLM"/>
    </source>
</evidence>
<sequence length="152" mass="17855">MNCFEVQERIIDLIIGDIEPEEREIILSHINQCPLCAEDFYFLRECIDACTSCPDFEENDEYWEEFLFTVHERISLEKPKRKFPFRTVVPIAAGAIGAMGIIYLLFFRPSPKAIVQSQPLDSERSPIYEVYDLTPEEQEEFIKMVNQKYFGE</sequence>
<organism evidence="2">
    <name type="scientific">candidate division WOR-3 bacterium</name>
    <dbReference type="NCBI Taxonomy" id="2052148"/>
    <lineage>
        <taxon>Bacteria</taxon>
        <taxon>Bacteria division WOR-3</taxon>
    </lineage>
</organism>
<gene>
    <name evidence="2" type="ORF">ENX68_07335</name>
</gene>
<comment type="caution">
    <text evidence="2">The sequence shown here is derived from an EMBL/GenBank/DDBJ whole genome shotgun (WGS) entry which is preliminary data.</text>
</comment>
<accession>A0A7V3VUX9</accession>
<name>A0A7V3VUX9_UNCW3</name>
<keyword evidence="1" id="KW-0812">Transmembrane</keyword>
<dbReference type="EMBL" id="DTOZ01000180">
    <property type="protein sequence ID" value="HGE78789.1"/>
    <property type="molecule type" value="Genomic_DNA"/>
</dbReference>
<evidence type="ECO:0000313" key="2">
    <source>
        <dbReference type="EMBL" id="HGE78789.1"/>
    </source>
</evidence>